<dbReference type="AlphaFoldDB" id="A0A1H0VGQ6"/>
<protein>
    <submittedName>
        <fullName evidence="1">Uncharacterized protein</fullName>
    </submittedName>
</protein>
<proteinExistence type="predicted"/>
<reference evidence="1 2" key="1">
    <citation type="submission" date="2016-10" db="EMBL/GenBank/DDBJ databases">
        <authorList>
            <person name="de Groot N.N."/>
        </authorList>
    </citation>
    <scope>NUCLEOTIDE SEQUENCE [LARGE SCALE GENOMIC DNA]</scope>
    <source>
        <strain evidence="1 2">DSM 12130</strain>
    </source>
</reference>
<sequence length="66" mass="7490">MLAADQIVLFEDTSTSQPVAEEKVGETMQLSDAEMRAMWLRRVQTKPADFLRAKFAYQLANAKKVN</sequence>
<evidence type="ECO:0000313" key="2">
    <source>
        <dbReference type="Proteomes" id="UP000199073"/>
    </source>
</evidence>
<evidence type="ECO:0000313" key="1">
    <source>
        <dbReference type="EMBL" id="SDP77385.1"/>
    </source>
</evidence>
<dbReference type="OrthoDB" id="9807628at2"/>
<accession>A0A1H0VGQ6</accession>
<gene>
    <name evidence="1" type="ORF">SAMN05660330_04051</name>
</gene>
<dbReference type="EMBL" id="FNJI01000049">
    <property type="protein sequence ID" value="SDP77385.1"/>
    <property type="molecule type" value="Genomic_DNA"/>
</dbReference>
<keyword evidence="2" id="KW-1185">Reference proteome</keyword>
<dbReference type="RefSeq" id="WP_092225934.1">
    <property type="nucleotide sequence ID" value="NZ_FNJI01000049.1"/>
</dbReference>
<dbReference type="STRING" id="91360.SAMN05660330_04051"/>
<organism evidence="1 2">
    <name type="scientific">Desulforhopalus singaporensis</name>
    <dbReference type="NCBI Taxonomy" id="91360"/>
    <lineage>
        <taxon>Bacteria</taxon>
        <taxon>Pseudomonadati</taxon>
        <taxon>Thermodesulfobacteriota</taxon>
        <taxon>Desulfobulbia</taxon>
        <taxon>Desulfobulbales</taxon>
        <taxon>Desulfocapsaceae</taxon>
        <taxon>Desulforhopalus</taxon>
    </lineage>
</organism>
<name>A0A1H0VGQ6_9BACT</name>
<dbReference type="Proteomes" id="UP000199073">
    <property type="component" value="Unassembled WGS sequence"/>
</dbReference>